<reference evidence="6" key="2">
    <citation type="submission" date="2025-08" db="UniProtKB">
        <authorList>
            <consortium name="RefSeq"/>
        </authorList>
    </citation>
    <scope>IDENTIFICATION</scope>
    <source>
        <tissue evidence="6">Leaf</tissue>
    </source>
</reference>
<dbReference type="GO" id="GO:0003677">
    <property type="term" value="F:DNA binding"/>
    <property type="evidence" value="ECO:0007669"/>
    <property type="project" value="InterPro"/>
</dbReference>
<dbReference type="PANTHER" id="PTHR46410">
    <property type="entry name" value="AT-RICH INTERACTIVE DOMAIN-CONTAINING PROTEIN 2"/>
    <property type="match status" value="1"/>
</dbReference>
<feature type="region of interest" description="Disordered" evidence="2">
    <location>
        <begin position="323"/>
        <end position="347"/>
    </location>
</feature>
<evidence type="ECO:0000256" key="2">
    <source>
        <dbReference type="SAM" id="MobiDB-lite"/>
    </source>
</evidence>
<evidence type="ECO:0000313" key="6">
    <source>
        <dbReference type="RefSeq" id="XP_018436610.2"/>
    </source>
</evidence>
<dbReference type="OrthoDB" id="1938591at2759"/>
<feature type="region of interest" description="Disordered" evidence="2">
    <location>
        <begin position="530"/>
        <end position="555"/>
    </location>
</feature>
<dbReference type="CDD" id="cd16100">
    <property type="entry name" value="ARID"/>
    <property type="match status" value="1"/>
</dbReference>
<dbReference type="SMART" id="SM00501">
    <property type="entry name" value="BRIGHT"/>
    <property type="match status" value="1"/>
</dbReference>
<gene>
    <name evidence="6" type="primary">LOC108808992</name>
</gene>
<dbReference type="InterPro" id="IPR036431">
    <property type="entry name" value="ARID_dom_sf"/>
</dbReference>
<evidence type="ECO:0000259" key="3">
    <source>
        <dbReference type="PROSITE" id="PS51011"/>
    </source>
</evidence>
<keyword evidence="5" id="KW-1185">Reference proteome</keyword>
<dbReference type="RefSeq" id="XP_018436610.2">
    <property type="nucleotide sequence ID" value="XM_018581108.2"/>
</dbReference>
<dbReference type="Pfam" id="PF01388">
    <property type="entry name" value="ARID"/>
    <property type="match status" value="1"/>
</dbReference>
<sequence>MGSINGCRVRCSPSSSMAGWSMVAGDEDYDGDGDDLCKTPRSFDLNKSPEAVSHSDSIDELVSSFRRLLESFVVEYCPPPPLPPATVDLFSLFVGVSHRGGLKAVSENNNAATAWDEVGRECGLGFGDSAKLIYVKYLAALARWLNRDTSVELPGISDDLIGRLRDFVSRVKRKYELSNDGTEEVGAEFKWFISKTKRRYDESVKTSEKVVMLVSGSNNKDCSSPGKRKRECSLETLRWLREAAKDPCDMSVGSLPDRSKWDSYASEEPWRQLLLFRASRTNTDPSCQKIWQKIQKMHPSLYQDSAGPSYNLRERLSLDESRFNERKAGKGKISSEDGSGSEGSDEEYDESWALVGSEFQAEVPEWTGITTESDSKWLGTLMWPLNKEQNNNNLLIERDPIGKGRQDPCGCQNPGSVECVRFHIKIKQEKLKLELGSAFYMWCFDTMGEGNLQYWTDLELKKVVSLMPSPPTLIPSFFGELKIALPSKSRGKIVSYFYNVTLLQFRANQSRMTPDEIDSDTDTQYRLATASEDPTLEANTSQKPVLLTPKKKRRR</sequence>
<evidence type="ECO:0000313" key="5">
    <source>
        <dbReference type="Proteomes" id="UP000504610"/>
    </source>
</evidence>
<feature type="domain" description="ARID" evidence="3">
    <location>
        <begin position="55"/>
        <end position="146"/>
    </location>
</feature>
<evidence type="ECO:0000256" key="1">
    <source>
        <dbReference type="ARBA" id="ARBA00023242"/>
    </source>
</evidence>
<protein>
    <submittedName>
        <fullName evidence="6">AT-rich interactive domain-containing protein 1 isoform X1</fullName>
    </submittedName>
</protein>
<dbReference type="PANTHER" id="PTHR46410:SF1">
    <property type="entry name" value="AT-RICH INTERACTIVE DOMAIN-CONTAINING PROTEIN 1"/>
    <property type="match status" value="1"/>
</dbReference>
<dbReference type="Gene3D" id="1.10.150.60">
    <property type="entry name" value="ARID DNA-binding domain"/>
    <property type="match status" value="1"/>
</dbReference>
<dbReference type="PROSITE" id="PS51011">
    <property type="entry name" value="ARID"/>
    <property type="match status" value="1"/>
</dbReference>
<dbReference type="GeneID" id="108808992"/>
<accession>A0A6J0JLS6</accession>
<dbReference type="InterPro" id="IPR000949">
    <property type="entry name" value="ELM2_dom"/>
</dbReference>
<dbReference type="SUPFAM" id="SSF46774">
    <property type="entry name" value="ARID-like"/>
    <property type="match status" value="1"/>
</dbReference>
<dbReference type="SMART" id="SM01189">
    <property type="entry name" value="ELM2"/>
    <property type="match status" value="1"/>
</dbReference>
<feature type="domain" description="ELM2" evidence="4">
    <location>
        <begin position="351"/>
        <end position="471"/>
    </location>
</feature>
<dbReference type="AlphaFoldDB" id="A0A6J0JLS6"/>
<dbReference type="PROSITE" id="PS51156">
    <property type="entry name" value="ELM2"/>
    <property type="match status" value="1"/>
</dbReference>
<evidence type="ECO:0000259" key="4">
    <source>
        <dbReference type="PROSITE" id="PS51156"/>
    </source>
</evidence>
<dbReference type="Proteomes" id="UP000504610">
    <property type="component" value="Chromosome 6"/>
</dbReference>
<keyword evidence="1" id="KW-0539">Nucleus</keyword>
<name>A0A6J0JLS6_RAPSA</name>
<proteinExistence type="predicted"/>
<organism evidence="5 6">
    <name type="scientific">Raphanus sativus</name>
    <name type="common">Radish</name>
    <name type="synonym">Raphanus raphanistrum var. sativus</name>
    <dbReference type="NCBI Taxonomy" id="3726"/>
    <lineage>
        <taxon>Eukaryota</taxon>
        <taxon>Viridiplantae</taxon>
        <taxon>Streptophyta</taxon>
        <taxon>Embryophyta</taxon>
        <taxon>Tracheophyta</taxon>
        <taxon>Spermatophyta</taxon>
        <taxon>Magnoliopsida</taxon>
        <taxon>eudicotyledons</taxon>
        <taxon>Gunneridae</taxon>
        <taxon>Pentapetalae</taxon>
        <taxon>rosids</taxon>
        <taxon>malvids</taxon>
        <taxon>Brassicales</taxon>
        <taxon>Brassicaceae</taxon>
        <taxon>Brassiceae</taxon>
        <taxon>Raphanus</taxon>
    </lineage>
</organism>
<reference evidence="5" key="1">
    <citation type="journal article" date="2019" name="Database">
        <title>The radish genome database (RadishGD): an integrated information resource for radish genomics.</title>
        <authorList>
            <person name="Yu H.J."/>
            <person name="Baek S."/>
            <person name="Lee Y.J."/>
            <person name="Cho A."/>
            <person name="Mun J.H."/>
        </authorList>
    </citation>
    <scope>NUCLEOTIDE SEQUENCE [LARGE SCALE GENOMIC DNA]</scope>
    <source>
        <strain evidence="5">cv. WK10039</strain>
    </source>
</reference>
<dbReference type="InterPro" id="IPR001606">
    <property type="entry name" value="ARID_dom"/>
</dbReference>
<dbReference type="KEGG" id="rsz:108808992"/>